<keyword evidence="2" id="KW-1185">Reference proteome</keyword>
<reference evidence="1 2" key="1">
    <citation type="journal article" date="2016" name="Genome Biol. Evol.">
        <title>Divergent and convergent evolution of fungal pathogenicity.</title>
        <authorList>
            <person name="Shang Y."/>
            <person name="Xiao G."/>
            <person name="Zheng P."/>
            <person name="Cen K."/>
            <person name="Zhan S."/>
            <person name="Wang C."/>
        </authorList>
    </citation>
    <scope>NUCLEOTIDE SEQUENCE [LARGE SCALE GENOMIC DNA]</scope>
    <source>
        <strain evidence="1 2">RCEF 264</strain>
    </source>
</reference>
<dbReference type="Proteomes" id="UP000076874">
    <property type="component" value="Unassembled WGS sequence"/>
</dbReference>
<name>A0A162MKI9_9HYPO</name>
<dbReference type="AlphaFoldDB" id="A0A162MKI9"/>
<dbReference type="EMBL" id="AZHD01000005">
    <property type="protein sequence ID" value="OAA63330.1"/>
    <property type="molecule type" value="Genomic_DNA"/>
</dbReference>
<proteinExistence type="predicted"/>
<organism evidence="1 2">
    <name type="scientific">Niveomyces insectorum RCEF 264</name>
    <dbReference type="NCBI Taxonomy" id="1081102"/>
    <lineage>
        <taxon>Eukaryota</taxon>
        <taxon>Fungi</taxon>
        <taxon>Dikarya</taxon>
        <taxon>Ascomycota</taxon>
        <taxon>Pezizomycotina</taxon>
        <taxon>Sordariomycetes</taxon>
        <taxon>Hypocreomycetidae</taxon>
        <taxon>Hypocreales</taxon>
        <taxon>Cordycipitaceae</taxon>
        <taxon>Niveomyces</taxon>
    </lineage>
</organism>
<evidence type="ECO:0000313" key="2">
    <source>
        <dbReference type="Proteomes" id="UP000076874"/>
    </source>
</evidence>
<evidence type="ECO:0000313" key="1">
    <source>
        <dbReference type="EMBL" id="OAA63330.1"/>
    </source>
</evidence>
<accession>A0A162MKI9</accession>
<sequence length="451" mass="49173">MKPSYKKYYDHFRHNHPQVKRPTRAEFDKTFGCYDLPSPTTRPPLADGSEPSEDLPVREFWCCVFQSKGPAWIVPVKRGGKSSGRAAPALASLAEPGTSVKLLANPSLVALTEPVHGNTDDAETLLQDNAEASDVVSSFPSLHGTVVQTDIMESARQLTSGPPKKTVALHNSVSAFAYPATSTPSSASVAATLGVGTAPRSVRSMPRNSNAHALVNSAPRCRPVLGSRPSRFPLGQFTTDEAHLLDIFRNAAIYVASAYAGHIPHSARLPIRCGRRLAQDLLGLCANLKASVETVVTATMLLVHYQVVTGDSAWFQSSKVLVAMQRQDIPFYEYPTARFIAYQVILNIFHPYSNESSHGGLDISWLRTQELADNVLDLGLSCRLLYFIGRSTEMARSDTTTQSERESLLRMVHGADQHVSGIKDEAKRVVETVAASYKHAAALMLLCRLFG</sequence>
<gene>
    <name evidence="1" type="ORF">SPI_03493</name>
</gene>
<comment type="caution">
    <text evidence="1">The sequence shown here is derived from an EMBL/GenBank/DDBJ whole genome shotgun (WGS) entry which is preliminary data.</text>
</comment>
<protein>
    <submittedName>
        <fullName evidence="1">Uncharacterized protein</fullName>
    </submittedName>
</protein>